<dbReference type="InterPro" id="IPR050188">
    <property type="entry name" value="RluA_PseudoU_synthase"/>
</dbReference>
<dbReference type="FunFam" id="3.30.2350.10:FF:000007">
    <property type="entry name" value="Pseudouridine synthase"/>
    <property type="match status" value="1"/>
</dbReference>
<dbReference type="InterPro" id="IPR006224">
    <property type="entry name" value="PsdUridine_synth_RluA-like_CS"/>
</dbReference>
<dbReference type="EC" id="5.4.99.-" evidence="9"/>
<evidence type="ECO:0000256" key="5">
    <source>
        <dbReference type="ARBA" id="ARBA00022884"/>
    </source>
</evidence>
<dbReference type="AlphaFoldDB" id="A0A377NB75"/>
<evidence type="ECO:0000256" key="1">
    <source>
        <dbReference type="ARBA" id="ARBA00000381"/>
    </source>
</evidence>
<evidence type="ECO:0000313" key="11">
    <source>
        <dbReference type="EMBL" id="STQ44034.1"/>
    </source>
</evidence>
<dbReference type="PROSITE" id="PS01129">
    <property type="entry name" value="PSI_RLU"/>
    <property type="match status" value="1"/>
</dbReference>
<dbReference type="InterPro" id="IPR006145">
    <property type="entry name" value="PsdUridine_synth_RsuA/RluA"/>
</dbReference>
<dbReference type="InterPro" id="IPR002942">
    <property type="entry name" value="S4_RNA-bd"/>
</dbReference>
<sequence>MIIPSFLLLVGFSSPVADKLNAKLIKTSGANRAGYLESRPMKTENPSVQLIPISEDEAGQRIDNFLRNILKGVPKSMIYRIVRKGEVRVNKKRIKPEYKLLAGDEVRVPPVRVAERDEAPVSAKLDKVAALADCILYEDDHLLILNKPSGTAVHGGSGLSFGVIEGLRALRPDARFLELVHRLDRDTSGVLLVAKKRSALRSLHEQLRMKGMQKDYLALVQGEWQSHCKVVQAPLLKNILQSGERIVRVSAEGKPSETRFKIEERYEFATLIKASPVTGRTHQIRVHAQYAGHPIAFDDRYGDRDFDGQLAGTGLNRLFLHAAALRFEHPGTGETMRIEAPMDAKLRNCLKKLRLKPAKG</sequence>
<accession>A0A377NB75</accession>
<dbReference type="Proteomes" id="UP000254304">
    <property type="component" value="Unassembled WGS sequence"/>
</dbReference>
<dbReference type="SMART" id="SM00363">
    <property type="entry name" value="S4"/>
    <property type="match status" value="1"/>
</dbReference>
<dbReference type="CDD" id="cd02869">
    <property type="entry name" value="PseudoU_synth_RluA_like"/>
    <property type="match status" value="1"/>
</dbReference>
<dbReference type="PANTHER" id="PTHR21600:SF92">
    <property type="entry name" value="RIBOSOMAL LARGE SUBUNIT PSEUDOURIDINE SYNTHASE C"/>
    <property type="match status" value="1"/>
</dbReference>
<proteinExistence type="inferred from homology"/>
<dbReference type="NCBIfam" id="NF008249">
    <property type="entry name" value="PRK11025.1"/>
    <property type="match status" value="1"/>
</dbReference>
<dbReference type="InterPro" id="IPR006225">
    <property type="entry name" value="PsdUridine_synth_RluC/D"/>
</dbReference>
<reference evidence="11 12" key="1">
    <citation type="submission" date="2018-06" db="EMBL/GenBank/DDBJ databases">
        <authorList>
            <consortium name="Pathogen Informatics"/>
            <person name="Doyle S."/>
        </authorList>
    </citation>
    <scope>NUCLEOTIDE SEQUENCE [LARGE SCALE GENOMIC DNA]</scope>
    <source>
        <strain evidence="11 12">NCTC12157</strain>
    </source>
</reference>
<dbReference type="SUPFAM" id="SSF55120">
    <property type="entry name" value="Pseudouridine synthase"/>
    <property type="match status" value="1"/>
</dbReference>
<dbReference type="Pfam" id="PF01479">
    <property type="entry name" value="S4"/>
    <property type="match status" value="1"/>
</dbReference>
<evidence type="ECO:0000259" key="10">
    <source>
        <dbReference type="SMART" id="SM00363"/>
    </source>
</evidence>
<dbReference type="Gene3D" id="3.30.2350.10">
    <property type="entry name" value="Pseudouridine synthase"/>
    <property type="match status" value="1"/>
</dbReference>
<name>A0A377NB75_9GAMM</name>
<dbReference type="InterPro" id="IPR036986">
    <property type="entry name" value="S4_RNA-bd_sf"/>
</dbReference>
<comment type="catalytic activity">
    <reaction evidence="9">
        <text>a uridine in RNA = a pseudouridine in RNA</text>
        <dbReference type="Rhea" id="RHEA:48348"/>
        <dbReference type="Rhea" id="RHEA-COMP:12068"/>
        <dbReference type="Rhea" id="RHEA-COMP:12069"/>
        <dbReference type="ChEBI" id="CHEBI:65314"/>
        <dbReference type="ChEBI" id="CHEBI:65315"/>
    </reaction>
</comment>
<dbReference type="Pfam" id="PF00849">
    <property type="entry name" value="PseudoU_synth_2"/>
    <property type="match status" value="1"/>
</dbReference>
<dbReference type="Gene3D" id="3.10.290.10">
    <property type="entry name" value="RNA-binding S4 domain"/>
    <property type="match status" value="1"/>
</dbReference>
<keyword evidence="6 9" id="KW-0413">Isomerase</keyword>
<dbReference type="EMBL" id="UGGO01000001">
    <property type="protein sequence ID" value="STQ44034.1"/>
    <property type="molecule type" value="Genomic_DNA"/>
</dbReference>
<protein>
    <recommendedName>
        <fullName evidence="9">Pseudouridine synthase</fullName>
        <ecNumber evidence="9">5.4.99.-</ecNumber>
    </recommendedName>
</protein>
<keyword evidence="5 8" id="KW-0694">RNA-binding</keyword>
<comment type="catalytic activity">
    <reaction evidence="1">
        <text>uridine(955/2504/2580) in 23S rRNA = pseudouridine(955/2504/2580) in 23S rRNA</text>
        <dbReference type="Rhea" id="RHEA:42528"/>
        <dbReference type="Rhea" id="RHEA-COMP:10099"/>
        <dbReference type="Rhea" id="RHEA-COMP:10100"/>
        <dbReference type="ChEBI" id="CHEBI:65314"/>
        <dbReference type="ChEBI" id="CHEBI:65315"/>
        <dbReference type="EC" id="5.4.99.24"/>
    </reaction>
</comment>
<feature type="domain" description="RNA-binding S4" evidence="10">
    <location>
        <begin position="60"/>
        <end position="119"/>
    </location>
</feature>
<dbReference type="GO" id="GO:0003723">
    <property type="term" value="F:RNA binding"/>
    <property type="evidence" value="ECO:0007669"/>
    <property type="project" value="UniProtKB-KW"/>
</dbReference>
<evidence type="ECO:0000256" key="4">
    <source>
        <dbReference type="ARBA" id="ARBA00022552"/>
    </source>
</evidence>
<evidence type="ECO:0000256" key="8">
    <source>
        <dbReference type="PROSITE-ProRule" id="PRU00182"/>
    </source>
</evidence>
<evidence type="ECO:0000256" key="7">
    <source>
        <dbReference type="PIRSR" id="PIRSR606225-1"/>
    </source>
</evidence>
<dbReference type="GO" id="GO:0160141">
    <property type="term" value="F:23S rRNA pseudouridine(955/2504/2580) synthase activity"/>
    <property type="evidence" value="ECO:0007669"/>
    <property type="project" value="UniProtKB-EC"/>
</dbReference>
<keyword evidence="4" id="KW-0698">rRNA processing</keyword>
<dbReference type="FunFam" id="3.10.290.10:FF:000010">
    <property type="entry name" value="Pseudouridine synthase"/>
    <property type="match status" value="1"/>
</dbReference>
<dbReference type="GO" id="GO:0000455">
    <property type="term" value="P:enzyme-directed rRNA pseudouridine synthesis"/>
    <property type="evidence" value="ECO:0007669"/>
    <property type="project" value="UniProtKB-ARBA"/>
</dbReference>
<dbReference type="CDD" id="cd00165">
    <property type="entry name" value="S4"/>
    <property type="match status" value="1"/>
</dbReference>
<comment type="similarity">
    <text evidence="3 9">Belongs to the pseudouridine synthase RluA family.</text>
</comment>
<dbReference type="PROSITE" id="PS50889">
    <property type="entry name" value="S4"/>
    <property type="match status" value="1"/>
</dbReference>
<evidence type="ECO:0000256" key="6">
    <source>
        <dbReference type="ARBA" id="ARBA00023235"/>
    </source>
</evidence>
<comment type="function">
    <text evidence="2">Responsible for synthesis of pseudouridine from uracil at positions 955, 2504 and 2580 in 23S ribosomal RNA.</text>
</comment>
<dbReference type="InterPro" id="IPR020103">
    <property type="entry name" value="PsdUridine_synth_cat_dom_sf"/>
</dbReference>
<organism evidence="11 12">
    <name type="scientific">Ewingella americana</name>
    <dbReference type="NCBI Taxonomy" id="41202"/>
    <lineage>
        <taxon>Bacteria</taxon>
        <taxon>Pseudomonadati</taxon>
        <taxon>Pseudomonadota</taxon>
        <taxon>Gammaproteobacteria</taxon>
        <taxon>Enterobacterales</taxon>
        <taxon>Yersiniaceae</taxon>
        <taxon>Ewingella</taxon>
    </lineage>
</organism>
<evidence type="ECO:0000256" key="2">
    <source>
        <dbReference type="ARBA" id="ARBA00002876"/>
    </source>
</evidence>
<dbReference type="SUPFAM" id="SSF55174">
    <property type="entry name" value="Alpha-L RNA-binding motif"/>
    <property type="match status" value="1"/>
</dbReference>
<evidence type="ECO:0000256" key="3">
    <source>
        <dbReference type="ARBA" id="ARBA00010876"/>
    </source>
</evidence>
<evidence type="ECO:0000313" key="12">
    <source>
        <dbReference type="Proteomes" id="UP000254304"/>
    </source>
</evidence>
<feature type="active site" evidence="7">
    <location>
        <position position="184"/>
    </location>
</feature>
<dbReference type="NCBIfam" id="TIGR00005">
    <property type="entry name" value="rluA_subfam"/>
    <property type="match status" value="1"/>
</dbReference>
<gene>
    <name evidence="11" type="primary">rluC</name>
    <name evidence="11" type="ORF">NCTC12157_01740</name>
</gene>
<evidence type="ECO:0000256" key="9">
    <source>
        <dbReference type="RuleBase" id="RU362028"/>
    </source>
</evidence>
<dbReference type="PANTHER" id="PTHR21600">
    <property type="entry name" value="MITOCHONDRIAL RNA PSEUDOURIDINE SYNTHASE"/>
    <property type="match status" value="1"/>
</dbReference>